<proteinExistence type="predicted"/>
<evidence type="ECO:0000313" key="1">
    <source>
        <dbReference type="EMBL" id="SEJ97872.1"/>
    </source>
</evidence>
<dbReference type="STRING" id="84035.SAMN05660742_1371"/>
<evidence type="ECO:0000313" key="2">
    <source>
        <dbReference type="Proteomes" id="UP000199662"/>
    </source>
</evidence>
<gene>
    <name evidence="1" type="ORF">SAMN05660742_1371</name>
</gene>
<keyword evidence="2" id="KW-1185">Reference proteome</keyword>
<name>A0A1H7DE93_9FIRM</name>
<sequence length="128" mass="12958">MEDSRLKALYGYKAATAANNVLNGKTPDGTKAASKDNSLKVSVSIGTSKQQSETDAAQVSVQQSTITAGGNVNVIAAGSGKKDAAGKAVDGDITIVGSNVKGQDISLTAARDVNLKSAENTTNTKTTN</sequence>
<feature type="non-terminal residue" evidence="1">
    <location>
        <position position="128"/>
    </location>
</feature>
<dbReference type="Proteomes" id="UP000199662">
    <property type="component" value="Unassembled WGS sequence"/>
</dbReference>
<organism evidence="1 2">
    <name type="scientific">Propionispira arboris</name>
    <dbReference type="NCBI Taxonomy" id="84035"/>
    <lineage>
        <taxon>Bacteria</taxon>
        <taxon>Bacillati</taxon>
        <taxon>Bacillota</taxon>
        <taxon>Negativicutes</taxon>
        <taxon>Selenomonadales</taxon>
        <taxon>Selenomonadaceae</taxon>
        <taxon>Propionispira</taxon>
    </lineage>
</organism>
<dbReference type="EMBL" id="FNZK01000037">
    <property type="protein sequence ID" value="SEJ97872.1"/>
    <property type="molecule type" value="Genomic_DNA"/>
</dbReference>
<dbReference type="GO" id="GO:0003824">
    <property type="term" value="F:catalytic activity"/>
    <property type="evidence" value="ECO:0007669"/>
    <property type="project" value="UniProtKB-ARBA"/>
</dbReference>
<reference evidence="1 2" key="1">
    <citation type="submission" date="2016-10" db="EMBL/GenBank/DDBJ databases">
        <authorList>
            <person name="de Groot N.N."/>
        </authorList>
    </citation>
    <scope>NUCLEOTIDE SEQUENCE [LARGE SCALE GENOMIC DNA]</scope>
    <source>
        <strain evidence="1 2">DSM 2179</strain>
    </source>
</reference>
<dbReference type="AlphaFoldDB" id="A0A1H7DE93"/>
<accession>A0A1H7DE93</accession>
<protein>
    <submittedName>
        <fullName evidence="1">Haemagluttinin repeat-containing protein</fullName>
    </submittedName>
</protein>
<dbReference type="InterPro" id="IPR025157">
    <property type="entry name" value="Hemagglutinin_rpt"/>
</dbReference>
<dbReference type="Pfam" id="PF13332">
    <property type="entry name" value="Fil_haemagg_2"/>
    <property type="match status" value="1"/>
</dbReference>